<proteinExistence type="predicted"/>
<sequence length="329" mass="34711">MTTQPSAPVSLPPLPQGLAPLPHLGVIRARGEEAAAFLQGQLSNDVQLLKPGQARLAAYCSPKGRVLAAFIVYKEPAQVEGQSPDLLLVCARDLLAATLKRLSMFVLRAKVKLSDASDDYRLFGFAGTHPALAGLAPEPWTGAALPTAGAAIRLQAAAGQPRALLIAPAGDGPVLADAAEQATADWLWLDTLAGVPLVSNAVTDQFVPQMLNYESTGGVNFKKGCYPGQEVVARSQFRGTLKRRLYIVQSPVPLQAGQDVLQGPKADEITGLVVQSAPVPQAEAALWLANVSVQIAAVESTEGLYVTGPDGQFAPLMLIERPYDLLQDI</sequence>
<protein>
    <submittedName>
        <fullName evidence="2">tRNA-modifying protein YgfZ</fullName>
    </submittedName>
</protein>
<dbReference type="EMBL" id="WNDQ01000031">
    <property type="protein sequence ID" value="KAF1020737.1"/>
    <property type="molecule type" value="Genomic_DNA"/>
</dbReference>
<gene>
    <name evidence="2" type="primary">ygfZ</name>
    <name evidence="2" type="ORF">GAK30_02340</name>
</gene>
<dbReference type="Gene3D" id="3.30.1360.120">
    <property type="entry name" value="Probable tRNA modification gtpase trme, domain 1"/>
    <property type="match status" value="1"/>
</dbReference>
<dbReference type="PIRSF" id="PIRSF006487">
    <property type="entry name" value="GcvT"/>
    <property type="match status" value="1"/>
</dbReference>
<evidence type="ECO:0000313" key="3">
    <source>
        <dbReference type="Proteomes" id="UP000461670"/>
    </source>
</evidence>
<dbReference type="NCBIfam" id="TIGR03317">
    <property type="entry name" value="ygfZ_signature"/>
    <property type="match status" value="1"/>
</dbReference>
<comment type="caution">
    <text evidence="2">The sequence shown here is derived from an EMBL/GenBank/DDBJ whole genome shotgun (WGS) entry which is preliminary data.</text>
</comment>
<dbReference type="Proteomes" id="UP000461670">
    <property type="component" value="Unassembled WGS sequence"/>
</dbReference>
<dbReference type="PANTHER" id="PTHR22602">
    <property type="entry name" value="TRANSFERASE CAF17, MITOCHONDRIAL-RELATED"/>
    <property type="match status" value="1"/>
</dbReference>
<dbReference type="PANTHER" id="PTHR22602:SF0">
    <property type="entry name" value="TRANSFERASE CAF17, MITOCHONDRIAL-RELATED"/>
    <property type="match status" value="1"/>
</dbReference>
<evidence type="ECO:0000313" key="2">
    <source>
        <dbReference type="EMBL" id="KAF1020737.1"/>
    </source>
</evidence>
<evidence type="ECO:0000256" key="1">
    <source>
        <dbReference type="ARBA" id="ARBA00022946"/>
    </source>
</evidence>
<dbReference type="SUPFAM" id="SSF103025">
    <property type="entry name" value="Folate-binding domain"/>
    <property type="match status" value="1"/>
</dbReference>
<reference evidence="3" key="1">
    <citation type="journal article" date="2020" name="MBio">
        <title>Horizontal gene transfer to a defensive symbiont with a reduced genome amongst a multipartite beetle microbiome.</title>
        <authorList>
            <person name="Waterworth S.C."/>
            <person name="Florez L.V."/>
            <person name="Rees E.R."/>
            <person name="Hertweck C."/>
            <person name="Kaltenpoth M."/>
            <person name="Kwan J.C."/>
        </authorList>
    </citation>
    <scope>NUCLEOTIDE SEQUENCE [LARGE SCALE GENOMIC DNA]</scope>
</reference>
<dbReference type="InterPro" id="IPR045179">
    <property type="entry name" value="YgfZ/GcvT"/>
</dbReference>
<dbReference type="AlphaFoldDB" id="A0A7V8FND2"/>
<dbReference type="InterPro" id="IPR027266">
    <property type="entry name" value="TrmE/GcvT-like"/>
</dbReference>
<dbReference type="InterPro" id="IPR017703">
    <property type="entry name" value="YgfZ/GCV_T_CS"/>
</dbReference>
<keyword evidence="1" id="KW-0809">Transit peptide</keyword>
<dbReference type="GO" id="GO:0016226">
    <property type="term" value="P:iron-sulfur cluster assembly"/>
    <property type="evidence" value="ECO:0007669"/>
    <property type="project" value="TreeGrafter"/>
</dbReference>
<name>A0A7V8FND2_9BURK</name>
<accession>A0A7V8FND2</accession>
<organism evidence="2 3">
    <name type="scientific">Paracidovorax wautersii</name>
    <dbReference type="NCBI Taxonomy" id="1177982"/>
    <lineage>
        <taxon>Bacteria</taxon>
        <taxon>Pseudomonadati</taxon>
        <taxon>Pseudomonadota</taxon>
        <taxon>Betaproteobacteria</taxon>
        <taxon>Burkholderiales</taxon>
        <taxon>Comamonadaceae</taxon>
        <taxon>Paracidovorax</taxon>
    </lineage>
</organism>